<keyword evidence="4" id="KW-1185">Reference proteome</keyword>
<sequence>MVWELLAIWAVVAAACAWFFYDEPSEQRRKLNERAREFATTPAWVDRRPSPSPPATVTPSDPQRLTEVQRKFLEEIRRQGAESQPVR</sequence>
<keyword evidence="2" id="KW-0812">Transmembrane</keyword>
<gene>
    <name evidence="3" type="ORF">GO014_08680</name>
</gene>
<feature type="transmembrane region" description="Helical" evidence="2">
    <location>
        <begin position="6"/>
        <end position="21"/>
    </location>
</feature>
<dbReference type="RefSeq" id="WP_157289999.1">
    <property type="nucleotide sequence ID" value="NZ_WQRF01000002.1"/>
</dbReference>
<accession>A0A7X3FRR1</accession>
<evidence type="ECO:0000256" key="1">
    <source>
        <dbReference type="SAM" id="MobiDB-lite"/>
    </source>
</evidence>
<comment type="caution">
    <text evidence="3">The sequence shown here is derived from an EMBL/GenBank/DDBJ whole genome shotgun (WGS) entry which is preliminary data.</text>
</comment>
<evidence type="ECO:0000313" key="3">
    <source>
        <dbReference type="EMBL" id="MVS99092.1"/>
    </source>
</evidence>
<reference evidence="3 4" key="1">
    <citation type="submission" date="2019-12" db="EMBL/GenBank/DDBJ databases">
        <title>Devosia maris sp. nov., isolated from the deep seawater.</title>
        <authorList>
            <person name="Liu Y."/>
        </authorList>
    </citation>
    <scope>NUCLEOTIDE SEQUENCE [LARGE SCALE GENOMIC DNA]</scope>
    <source>
        <strain evidence="3 4">L53-10-65</strain>
    </source>
</reference>
<protein>
    <submittedName>
        <fullName evidence="3">Uncharacterized protein</fullName>
    </submittedName>
</protein>
<evidence type="ECO:0000313" key="4">
    <source>
        <dbReference type="Proteomes" id="UP000438106"/>
    </source>
</evidence>
<dbReference type="AlphaFoldDB" id="A0A7X3FRR1"/>
<dbReference type="Proteomes" id="UP000438106">
    <property type="component" value="Unassembled WGS sequence"/>
</dbReference>
<organism evidence="3 4">
    <name type="scientific">Devosia marina</name>
    <dbReference type="NCBI Taxonomy" id="2683198"/>
    <lineage>
        <taxon>Bacteria</taxon>
        <taxon>Pseudomonadati</taxon>
        <taxon>Pseudomonadota</taxon>
        <taxon>Alphaproteobacteria</taxon>
        <taxon>Hyphomicrobiales</taxon>
        <taxon>Devosiaceae</taxon>
        <taxon>Devosia</taxon>
    </lineage>
</organism>
<proteinExistence type="predicted"/>
<feature type="region of interest" description="Disordered" evidence="1">
    <location>
        <begin position="42"/>
        <end position="64"/>
    </location>
</feature>
<evidence type="ECO:0000256" key="2">
    <source>
        <dbReference type="SAM" id="Phobius"/>
    </source>
</evidence>
<keyword evidence="2" id="KW-0472">Membrane</keyword>
<name>A0A7X3FRR1_9HYPH</name>
<dbReference type="EMBL" id="WQRF01000002">
    <property type="protein sequence ID" value="MVS99092.1"/>
    <property type="molecule type" value="Genomic_DNA"/>
</dbReference>
<keyword evidence="2" id="KW-1133">Transmembrane helix</keyword>